<dbReference type="InterPro" id="IPR040457">
    <property type="entry name" value="GCP_C"/>
</dbReference>
<dbReference type="CDD" id="cd06257">
    <property type="entry name" value="DnaJ"/>
    <property type="match status" value="1"/>
</dbReference>
<evidence type="ECO:0000259" key="12">
    <source>
        <dbReference type="PROSITE" id="PS50076"/>
    </source>
</evidence>
<dbReference type="GO" id="GO:0000922">
    <property type="term" value="C:spindle pole"/>
    <property type="evidence" value="ECO:0007669"/>
    <property type="project" value="InterPro"/>
</dbReference>
<dbReference type="InterPro" id="IPR007259">
    <property type="entry name" value="GCP"/>
</dbReference>
<dbReference type="GO" id="GO:0043015">
    <property type="term" value="F:gamma-tubulin binding"/>
    <property type="evidence" value="ECO:0007669"/>
    <property type="project" value="InterPro"/>
</dbReference>
<evidence type="ECO:0000256" key="5">
    <source>
        <dbReference type="ARBA" id="ARBA00021797"/>
    </source>
</evidence>
<dbReference type="Pfam" id="PF04130">
    <property type="entry name" value="GCP_C_terminal"/>
    <property type="match status" value="1"/>
</dbReference>
<dbReference type="GO" id="GO:0044732">
    <property type="term" value="C:mitotic spindle pole body"/>
    <property type="evidence" value="ECO:0007669"/>
    <property type="project" value="TreeGrafter"/>
</dbReference>
<dbReference type="GO" id="GO:0000930">
    <property type="term" value="C:gamma-tubulin complex"/>
    <property type="evidence" value="ECO:0007669"/>
    <property type="project" value="TreeGrafter"/>
</dbReference>
<dbReference type="GO" id="GO:0051225">
    <property type="term" value="P:spindle assembly"/>
    <property type="evidence" value="ECO:0007669"/>
    <property type="project" value="TreeGrafter"/>
</dbReference>
<keyword evidence="6" id="KW-0963">Cytoplasm</keyword>
<dbReference type="Gene3D" id="1.20.120.1900">
    <property type="entry name" value="Gamma-tubulin complex, C-terminal domain"/>
    <property type="match status" value="1"/>
</dbReference>
<evidence type="ECO:0000256" key="1">
    <source>
        <dbReference type="ARBA" id="ARBA00003474"/>
    </source>
</evidence>
<keyword evidence="14" id="KW-1185">Reference proteome</keyword>
<evidence type="ECO:0000256" key="11">
    <source>
        <dbReference type="SAM" id="MobiDB-lite"/>
    </source>
</evidence>
<evidence type="ECO:0000256" key="9">
    <source>
        <dbReference type="ARBA" id="ARBA00023004"/>
    </source>
</evidence>
<evidence type="ECO:0000256" key="3">
    <source>
        <dbReference type="ARBA" id="ARBA00006169"/>
    </source>
</evidence>
<dbReference type="AlphaFoldDB" id="A0A9P7B6N5"/>
<comment type="similarity">
    <text evidence="4">Belongs to the TUBGCP family.</text>
</comment>
<dbReference type="OrthoDB" id="5860513at2759"/>
<dbReference type="EMBL" id="PUHQ01000036">
    <property type="protein sequence ID" value="KAG0661301.1"/>
    <property type="molecule type" value="Genomic_DNA"/>
</dbReference>
<dbReference type="SMART" id="SM00271">
    <property type="entry name" value="DnaJ"/>
    <property type="match status" value="1"/>
</dbReference>
<dbReference type="GO" id="GO:0031122">
    <property type="term" value="P:cytoplasmic microtubule organization"/>
    <property type="evidence" value="ECO:0007669"/>
    <property type="project" value="TreeGrafter"/>
</dbReference>
<protein>
    <recommendedName>
        <fullName evidence="5">Diphthamide biosynthesis protein 4</fullName>
    </recommendedName>
</protein>
<dbReference type="SUPFAM" id="SSF144217">
    <property type="entry name" value="CSL zinc finger"/>
    <property type="match status" value="1"/>
</dbReference>
<dbReference type="Pfam" id="PF00226">
    <property type="entry name" value="DnaJ"/>
    <property type="match status" value="1"/>
</dbReference>
<dbReference type="GO" id="GO:0051011">
    <property type="term" value="F:microtubule minus-end binding"/>
    <property type="evidence" value="ECO:0007669"/>
    <property type="project" value="TreeGrafter"/>
</dbReference>
<dbReference type="SUPFAM" id="SSF46565">
    <property type="entry name" value="Chaperone J-domain"/>
    <property type="match status" value="1"/>
</dbReference>
<dbReference type="InterPro" id="IPR036869">
    <property type="entry name" value="J_dom_sf"/>
</dbReference>
<comment type="caution">
    <text evidence="13">The sequence shown here is derived from an EMBL/GenBank/DDBJ whole genome shotgun (WGS) entry which is preliminary data.</text>
</comment>
<feature type="compositionally biased region" description="Basic and acidic residues" evidence="11">
    <location>
        <begin position="332"/>
        <end position="346"/>
    </location>
</feature>
<dbReference type="GO" id="GO:0005874">
    <property type="term" value="C:microtubule"/>
    <property type="evidence" value="ECO:0007669"/>
    <property type="project" value="UniProtKB-KW"/>
</dbReference>
<keyword evidence="9" id="KW-0408">Iron</keyword>
<dbReference type="Gene3D" id="3.10.660.10">
    <property type="entry name" value="DPH Zinc finger"/>
    <property type="match status" value="1"/>
</dbReference>
<accession>A0A9P7B6N5</accession>
<gene>
    <name evidence="13" type="primary">SPC98</name>
    <name evidence="13" type="ORF">C6P46_004072</name>
</gene>
<evidence type="ECO:0000313" key="14">
    <source>
        <dbReference type="Proteomes" id="UP000777482"/>
    </source>
</evidence>
<dbReference type="Pfam" id="PF17681">
    <property type="entry name" value="GCP_N_terminal"/>
    <property type="match status" value="1"/>
</dbReference>
<proteinExistence type="inferred from homology"/>
<dbReference type="GO" id="GO:0051321">
    <property type="term" value="P:meiotic cell cycle"/>
    <property type="evidence" value="ECO:0007669"/>
    <property type="project" value="TreeGrafter"/>
</dbReference>
<organism evidence="13 14">
    <name type="scientific">Rhodotorula mucilaginosa</name>
    <name type="common">Yeast</name>
    <name type="synonym">Rhodotorula rubra</name>
    <dbReference type="NCBI Taxonomy" id="5537"/>
    <lineage>
        <taxon>Eukaryota</taxon>
        <taxon>Fungi</taxon>
        <taxon>Dikarya</taxon>
        <taxon>Basidiomycota</taxon>
        <taxon>Pucciniomycotina</taxon>
        <taxon>Microbotryomycetes</taxon>
        <taxon>Sporidiobolales</taxon>
        <taxon>Sporidiobolaceae</taxon>
        <taxon>Rhodotorula</taxon>
    </lineage>
</organism>
<dbReference type="InterPro" id="IPR001623">
    <property type="entry name" value="DnaJ_domain"/>
</dbReference>
<name>A0A9P7B6N5_RHOMI</name>
<evidence type="ECO:0000256" key="4">
    <source>
        <dbReference type="ARBA" id="ARBA00010337"/>
    </source>
</evidence>
<dbReference type="InterPro" id="IPR036671">
    <property type="entry name" value="DPH_MB_sf"/>
</dbReference>
<keyword evidence="8" id="KW-0479">Metal-binding</keyword>
<feature type="region of interest" description="Disordered" evidence="11">
    <location>
        <begin position="327"/>
        <end position="350"/>
    </location>
</feature>
<feature type="domain" description="J" evidence="12">
    <location>
        <begin position="78"/>
        <end position="162"/>
    </location>
</feature>
<evidence type="ECO:0000256" key="6">
    <source>
        <dbReference type="ARBA" id="ARBA00022490"/>
    </source>
</evidence>
<feature type="compositionally biased region" description="Basic residues" evidence="11">
    <location>
        <begin position="533"/>
        <end position="543"/>
    </location>
</feature>
<dbReference type="InterPro" id="IPR041470">
    <property type="entry name" value="GCP_N"/>
</dbReference>
<dbReference type="PROSITE" id="PS50076">
    <property type="entry name" value="DNAJ_2"/>
    <property type="match status" value="1"/>
</dbReference>
<reference evidence="13 14" key="1">
    <citation type="submission" date="2020-11" db="EMBL/GenBank/DDBJ databases">
        <title>Kefir isolates.</title>
        <authorList>
            <person name="Marcisauskas S."/>
            <person name="Kim Y."/>
            <person name="Blasche S."/>
        </authorList>
    </citation>
    <scope>NUCLEOTIDE SEQUENCE [LARGE SCALE GENOMIC DNA]</scope>
    <source>
        <strain evidence="13 14">KR</strain>
    </source>
</reference>
<feature type="region of interest" description="Disordered" evidence="11">
    <location>
        <begin position="523"/>
        <end position="544"/>
    </location>
</feature>
<comment type="similarity">
    <text evidence="3">Belongs to the DPH4 family.</text>
</comment>
<dbReference type="PANTHER" id="PTHR19302:SF14">
    <property type="entry name" value="GAMMA-TUBULIN COMPLEX COMPONENT 3"/>
    <property type="match status" value="1"/>
</dbReference>
<evidence type="ECO:0000256" key="10">
    <source>
        <dbReference type="ARBA" id="ARBA00023212"/>
    </source>
</evidence>
<dbReference type="PANTHER" id="PTHR19302">
    <property type="entry name" value="GAMMA TUBULIN COMPLEX PROTEIN"/>
    <property type="match status" value="1"/>
</dbReference>
<keyword evidence="10" id="KW-0206">Cytoskeleton</keyword>
<dbReference type="GO" id="GO:0046872">
    <property type="term" value="F:metal ion binding"/>
    <property type="evidence" value="ECO:0007669"/>
    <property type="project" value="UniProtKB-KW"/>
</dbReference>
<evidence type="ECO:0000256" key="8">
    <source>
        <dbReference type="ARBA" id="ARBA00022723"/>
    </source>
</evidence>
<feature type="region of interest" description="Disordered" evidence="11">
    <location>
        <begin position="42"/>
        <end position="73"/>
    </location>
</feature>
<dbReference type="GO" id="GO:0007020">
    <property type="term" value="P:microtubule nucleation"/>
    <property type="evidence" value="ECO:0007669"/>
    <property type="project" value="InterPro"/>
</dbReference>
<sequence length="1163" mass="129465">MVSSCSETPAASGPNLDARCVFGRRELKIAKRRPKEWVAAVADRGRATSRRGASGHGKLPAPKLDSPATSRHPSEHVDLYARLGLSASPPPAAAEIRLAYRARILRAHPDRLVSSADGAREGPAVSTPTERRIGAADDAHELNEAWEVLGDEEARSRYDAARRGELGYIDVACVCLAPALTQDCEPAWVVAQRATAQSFAVSHSLDAFEAHYQDYPTSERPELLDEPAYYTHPCRCSSEFRITREQLEAGMEIVTCDGCSTLLAGNAGLKRDVSVVFVLIACRSHAEGGAPSLCRRVRLASPPGGRRRGEPLLESINMAQAEVYKSSSGHGSVEHDSVEAARSAEHSRRRVPQPNFFRPAEEALVRPAPANVNLSASRTARKHSKLSMAQLLVQHRATATRSDCAELLAPPLDEATLLRDVLFILQGLDGQYIRFRPEKPPAAGPRRTFVHGDIVLEGGAVTDEVAEDAAGQSPLPDGYVGGIDFILENSGYSISAPTRALVHTLSELGWLYRTIQRRLQDEPLEPEVAPKSTARRGKGRPRKGMVEQSLHAELLKETSTYFELVTSLEARLEGIEEPSRRPAGAAGAVDGAHDMADGLTLRKLEVWTRSVRLRLRLMGALAADIGRAFSSRAASPDHSTELTGRLLAATNAGGAFLSTLHAYTSNGDPFLAAFSARLLQTLSAPFFAILSRWIYTGELHDPYDEFFVTLNPALDETLRQTVRNGEGYADRSVENGMPSHELWTQKYVFRQGMLPSFLDESFGRKIFSTGKSLNFMKYSCDDDAWVTQHSGSTSPVLHYADMRELERSIALAYSQASARLFELFFDRFRLLDHLRALKDYVMLGKGDFVEILMEQLGPSLSRPANTLYRHNLTSTLETAIRGSTQYSDTLDNILGRLDARMLDFEQGQVGWDVFLLEYKVDAPISTVIDPASLDGYRSMFKHLWEIKRIEYALNECWRTLMTKTRLLKRGSALAFALHQTRIALGDMIFFVRQVEYYCHLEVVACQWKELEDFISKKDGDLDKLIEAHRRYVTTMVDKALLRASGRRKKEAKPLFDQLRDIFKVMLQHKNVADDLFAYAMQYESHARSADSAGRGLPPLLARAPTTEQLESLEDRLAQYGGLFREQAKDFVASLERSTDLDMRFLAVRLNFNYQFRTARSDER</sequence>
<evidence type="ECO:0000256" key="7">
    <source>
        <dbReference type="ARBA" id="ARBA00022701"/>
    </source>
</evidence>
<evidence type="ECO:0000256" key="2">
    <source>
        <dbReference type="ARBA" id="ARBA00004245"/>
    </source>
</evidence>
<keyword evidence="7" id="KW-0493">Microtubule</keyword>
<comment type="subcellular location">
    <subcellularLocation>
        <location evidence="2">Cytoplasm</location>
        <location evidence="2">Cytoskeleton</location>
    </subcellularLocation>
</comment>
<dbReference type="InterPro" id="IPR007872">
    <property type="entry name" value="DPH_MB_dom"/>
</dbReference>
<dbReference type="Gene3D" id="1.10.287.110">
    <property type="entry name" value="DnaJ domain"/>
    <property type="match status" value="1"/>
</dbReference>
<dbReference type="GO" id="GO:0000278">
    <property type="term" value="P:mitotic cell cycle"/>
    <property type="evidence" value="ECO:0007669"/>
    <property type="project" value="TreeGrafter"/>
</dbReference>
<evidence type="ECO:0000313" key="13">
    <source>
        <dbReference type="EMBL" id="KAG0661301.1"/>
    </source>
</evidence>
<dbReference type="InterPro" id="IPR042241">
    <property type="entry name" value="GCP_C_sf"/>
</dbReference>
<dbReference type="Pfam" id="PF05207">
    <property type="entry name" value="Zn_ribbon_CSL"/>
    <property type="match status" value="1"/>
</dbReference>
<dbReference type="Proteomes" id="UP000777482">
    <property type="component" value="Unassembled WGS sequence"/>
</dbReference>
<comment type="function">
    <text evidence="1">Required for the first step of diphthamide biosynthesis, the transfer of 3-amino-3-carboxypropyl from S-adenosyl-L-methionine to a histidine residue. Diphthamide is a post-translational modification of histidine which occurs in elongation factor 2.</text>
</comment>